<dbReference type="PANTHER" id="PTHR43668:SF4">
    <property type="entry name" value="ALLANTOINASE"/>
    <property type="match status" value="1"/>
</dbReference>
<comment type="cofactor">
    <cofactor evidence="1">
        <name>Zn(2+)</name>
        <dbReference type="ChEBI" id="CHEBI:29105"/>
    </cofactor>
</comment>
<evidence type="ECO:0000256" key="1">
    <source>
        <dbReference type="ARBA" id="ARBA00001947"/>
    </source>
</evidence>
<accession>A0A2T0WHY8</accession>
<dbReference type="Gene3D" id="2.30.40.10">
    <property type="entry name" value="Urease, subunit C, domain 1"/>
    <property type="match status" value="1"/>
</dbReference>
<dbReference type="CDD" id="cd01318">
    <property type="entry name" value="DHOase_IIb"/>
    <property type="match status" value="1"/>
</dbReference>
<dbReference type="Gene3D" id="3.20.20.140">
    <property type="entry name" value="Metal-dependent hydrolases"/>
    <property type="match status" value="1"/>
</dbReference>
<comment type="function">
    <text evidence="2">Catalyzes the reversible cyclization of carbamoyl aspartate to dihydroorotate.</text>
</comment>
<keyword evidence="5" id="KW-0378">Hydrolase</keyword>
<comment type="caution">
    <text evidence="7">The sequence shown here is derived from an EMBL/GenBank/DDBJ whole genome shotgun (WGS) entry which is preliminary data.</text>
</comment>
<dbReference type="GO" id="GO:0006145">
    <property type="term" value="P:purine nucleobase catabolic process"/>
    <property type="evidence" value="ECO:0007669"/>
    <property type="project" value="TreeGrafter"/>
</dbReference>
<name>A0A2T0WHY8_9BACT</name>
<proteinExistence type="inferred from homology"/>
<evidence type="ECO:0000256" key="3">
    <source>
        <dbReference type="ARBA" id="ARBA00010286"/>
    </source>
</evidence>
<dbReference type="InterPro" id="IPR011059">
    <property type="entry name" value="Metal-dep_hydrolase_composite"/>
</dbReference>
<dbReference type="InterPro" id="IPR032466">
    <property type="entry name" value="Metal_Hydrolase"/>
</dbReference>
<protein>
    <submittedName>
        <fullName evidence="7">Dihydroorotase</fullName>
    </submittedName>
</protein>
<evidence type="ECO:0000256" key="2">
    <source>
        <dbReference type="ARBA" id="ARBA00002368"/>
    </source>
</evidence>
<dbReference type="GO" id="GO:0005737">
    <property type="term" value="C:cytoplasm"/>
    <property type="evidence" value="ECO:0007669"/>
    <property type="project" value="TreeGrafter"/>
</dbReference>
<dbReference type="PROSITE" id="PS00483">
    <property type="entry name" value="DIHYDROOROTASE_2"/>
    <property type="match status" value="1"/>
</dbReference>
<dbReference type="AlphaFoldDB" id="A0A2T0WHY8"/>
<feature type="domain" description="Amidohydrolase-related" evidence="6">
    <location>
        <begin position="52"/>
        <end position="425"/>
    </location>
</feature>
<organism evidence="7 8">
    <name type="scientific">Mongoliibacter ruber</name>
    <dbReference type="NCBI Taxonomy" id="1750599"/>
    <lineage>
        <taxon>Bacteria</taxon>
        <taxon>Pseudomonadati</taxon>
        <taxon>Bacteroidota</taxon>
        <taxon>Cytophagia</taxon>
        <taxon>Cytophagales</taxon>
        <taxon>Cyclobacteriaceae</taxon>
        <taxon>Mongoliibacter</taxon>
    </lineage>
</organism>
<comment type="similarity">
    <text evidence="3">Belongs to the metallo-dependent hydrolases superfamily. DHOase family. Class I DHOase subfamily.</text>
</comment>
<gene>
    <name evidence="7" type="ORF">CLW00_109119</name>
</gene>
<evidence type="ECO:0000259" key="6">
    <source>
        <dbReference type="Pfam" id="PF01979"/>
    </source>
</evidence>
<dbReference type="PANTHER" id="PTHR43668">
    <property type="entry name" value="ALLANTOINASE"/>
    <property type="match status" value="1"/>
</dbReference>
<dbReference type="SUPFAM" id="SSF51338">
    <property type="entry name" value="Composite domain of metallo-dependent hydrolases"/>
    <property type="match status" value="1"/>
</dbReference>
<evidence type="ECO:0000256" key="5">
    <source>
        <dbReference type="ARBA" id="ARBA00022801"/>
    </source>
</evidence>
<reference evidence="7 8" key="1">
    <citation type="submission" date="2018-03" db="EMBL/GenBank/DDBJ databases">
        <title>Genomic Encyclopedia of Archaeal and Bacterial Type Strains, Phase II (KMG-II): from individual species to whole genera.</title>
        <authorList>
            <person name="Goeker M."/>
        </authorList>
    </citation>
    <scope>NUCLEOTIDE SEQUENCE [LARGE SCALE GENOMIC DNA]</scope>
    <source>
        <strain evidence="7 8">DSM 27929</strain>
    </source>
</reference>
<dbReference type="InterPro" id="IPR006680">
    <property type="entry name" value="Amidohydro-rel"/>
</dbReference>
<dbReference type="NCBIfam" id="NF006688">
    <property type="entry name" value="PRK09236.1"/>
    <property type="match status" value="1"/>
</dbReference>
<dbReference type="RefSeq" id="WP_106134607.1">
    <property type="nucleotide sequence ID" value="NZ_PVTR01000009.1"/>
</dbReference>
<evidence type="ECO:0000256" key="4">
    <source>
        <dbReference type="ARBA" id="ARBA00022723"/>
    </source>
</evidence>
<dbReference type="Proteomes" id="UP000238157">
    <property type="component" value="Unassembled WGS sequence"/>
</dbReference>
<evidence type="ECO:0000313" key="8">
    <source>
        <dbReference type="Proteomes" id="UP000238157"/>
    </source>
</evidence>
<sequence>MKSILITGANIVNEGKITRSDILIKEGIIFNVGKDLSEFEADMTIDASGKHIFPGVIDDQVHFREPGLTHKADIYTESKAAVAGGVTSYMEMPNTDPQSVTIELLEEKYKIASEKSLANYSFFFGATNDNLEEILKVDPENVCGIKVFQGSSTGNMLVDNQESLERIFRECKLLIATHSENDNIIKENLAKYKEKYGDDIPMKYHPLIRSEEACYDASKKVVDMARKYGTKLHVLHISTGKEVKLFDDRLPLEEKRITAEACIHHLWFSEEDYEEKGTLIKWNPAVKTAQDRDEILEGVLNGNIDVIATDHAPHTLGEKNNPYTSAPSGGPLIQHSLVAMLDLYHQGKIRLDQIAEKMCHNPSILFEIEKRGYIRPGYHADLAIVDLNDPWTVDKDNILAKCAWSPFEGHEFKSKVTHTIVSGHLAYENGTFNEEKKGARLKFSRKIQ</sequence>
<dbReference type="SUPFAM" id="SSF51556">
    <property type="entry name" value="Metallo-dependent hydrolases"/>
    <property type="match status" value="1"/>
</dbReference>
<dbReference type="Pfam" id="PF01979">
    <property type="entry name" value="Amidohydro_1"/>
    <property type="match status" value="1"/>
</dbReference>
<keyword evidence="4" id="KW-0479">Metal-binding</keyword>
<dbReference type="EMBL" id="PVTR01000009">
    <property type="protein sequence ID" value="PRY86272.1"/>
    <property type="molecule type" value="Genomic_DNA"/>
</dbReference>
<evidence type="ECO:0000313" key="7">
    <source>
        <dbReference type="EMBL" id="PRY86272.1"/>
    </source>
</evidence>
<dbReference type="OrthoDB" id="9765462at2"/>
<dbReference type="GO" id="GO:0046872">
    <property type="term" value="F:metal ion binding"/>
    <property type="evidence" value="ECO:0007669"/>
    <property type="project" value="UniProtKB-KW"/>
</dbReference>
<dbReference type="NCBIfam" id="TIGR00857">
    <property type="entry name" value="pyrC_multi"/>
    <property type="match status" value="1"/>
</dbReference>
<dbReference type="InterPro" id="IPR002195">
    <property type="entry name" value="Dihydroorotase_CS"/>
</dbReference>
<dbReference type="GO" id="GO:0004038">
    <property type="term" value="F:allantoinase activity"/>
    <property type="evidence" value="ECO:0007669"/>
    <property type="project" value="TreeGrafter"/>
</dbReference>
<keyword evidence="8" id="KW-1185">Reference proteome</keyword>
<dbReference type="InterPro" id="IPR050138">
    <property type="entry name" value="DHOase/Allantoinase_Hydrolase"/>
</dbReference>